<proteinExistence type="predicted"/>
<evidence type="ECO:0000313" key="2">
    <source>
        <dbReference type="Proteomes" id="UP001281761"/>
    </source>
</evidence>
<sequence>MALNEVVKRDPTTFTLLPSPIFPSSSPFEQFSGLSFLAALTKKLRIVFSEFQRNLPTDPSHIPKFIQLTNDVPSIFACSLVFCSNAFLLPTHLMTAEPPIEVDSEIVLELLLLVKEALPMILSIIPFIDNLIASLLSDSSPTTPLISGDDTQVVDSLDNLKDKCEEYPLNSSFKTIILDDPSFPYLILSSLQLSHEHIKVNIIITIMNVVVGNPWMKENLITSNFIGMIFETVDFVSLPLSESETLSHGQNSYKPNLEARQIFLCLMFEPIRKDEQTRFELSRHIRVSVFGPAKQFITFMFRNSDKLILDEKDTARLENNLCWIHKRIKNMELQSDEHDADFVSELVKWETRTMIEIENEGPFQIVFRSMLNRTYKWNQDKRERQKRREVGLREEGWDDAFELRVVGIEKDTNQDLLNTIQPFRMEMTFNADELAEGWMYRIWF</sequence>
<reference evidence="1 2" key="1">
    <citation type="journal article" date="2022" name="bioRxiv">
        <title>Genomics of Preaxostyla Flagellates Illuminates Evolutionary Transitions and the Path Towards Mitochondrial Loss.</title>
        <authorList>
            <person name="Novak L.V.F."/>
            <person name="Treitli S.C."/>
            <person name="Pyrih J."/>
            <person name="Halakuc P."/>
            <person name="Pipaliya S.V."/>
            <person name="Vacek V."/>
            <person name="Brzon O."/>
            <person name="Soukal P."/>
            <person name="Eme L."/>
            <person name="Dacks J.B."/>
            <person name="Karnkowska A."/>
            <person name="Elias M."/>
            <person name="Hampl V."/>
        </authorList>
    </citation>
    <scope>NUCLEOTIDE SEQUENCE [LARGE SCALE GENOMIC DNA]</scope>
    <source>
        <strain evidence="1">NAU3</strain>
        <tissue evidence="1">Gut</tissue>
    </source>
</reference>
<protein>
    <submittedName>
        <fullName evidence="1">Uncharacterized protein</fullName>
    </submittedName>
</protein>
<comment type="caution">
    <text evidence="1">The sequence shown here is derived from an EMBL/GenBank/DDBJ whole genome shotgun (WGS) entry which is preliminary data.</text>
</comment>
<dbReference type="Proteomes" id="UP001281761">
    <property type="component" value="Unassembled WGS sequence"/>
</dbReference>
<evidence type="ECO:0000313" key="1">
    <source>
        <dbReference type="EMBL" id="KAK2959430.1"/>
    </source>
</evidence>
<keyword evidence="2" id="KW-1185">Reference proteome</keyword>
<gene>
    <name evidence="1" type="ORF">BLNAU_5479</name>
</gene>
<organism evidence="1 2">
    <name type="scientific">Blattamonas nauphoetae</name>
    <dbReference type="NCBI Taxonomy" id="2049346"/>
    <lineage>
        <taxon>Eukaryota</taxon>
        <taxon>Metamonada</taxon>
        <taxon>Preaxostyla</taxon>
        <taxon>Oxymonadida</taxon>
        <taxon>Blattamonas</taxon>
    </lineage>
</organism>
<accession>A0ABQ9Y6Q8</accession>
<dbReference type="EMBL" id="JARBJD010000029">
    <property type="protein sequence ID" value="KAK2959430.1"/>
    <property type="molecule type" value="Genomic_DNA"/>
</dbReference>
<name>A0ABQ9Y6Q8_9EUKA</name>